<organism evidence="8 9">
    <name type="scientific">Pyrinomonas methylaliphatogenes</name>
    <dbReference type="NCBI Taxonomy" id="454194"/>
    <lineage>
        <taxon>Bacteria</taxon>
        <taxon>Pseudomonadati</taxon>
        <taxon>Acidobacteriota</taxon>
        <taxon>Blastocatellia</taxon>
        <taxon>Blastocatellales</taxon>
        <taxon>Pyrinomonadaceae</taxon>
        <taxon>Pyrinomonas</taxon>
    </lineage>
</organism>
<proteinExistence type="inferred from homology"/>
<feature type="domain" description="PBP" evidence="7">
    <location>
        <begin position="40"/>
        <end position="323"/>
    </location>
</feature>
<evidence type="ECO:0000256" key="3">
    <source>
        <dbReference type="ARBA" id="ARBA00011529"/>
    </source>
</evidence>
<accession>A0A0B6X1S6</accession>
<evidence type="ECO:0000256" key="5">
    <source>
        <dbReference type="ARBA" id="ARBA00022592"/>
    </source>
</evidence>
<dbReference type="GO" id="GO:0043190">
    <property type="term" value="C:ATP-binding cassette (ABC) transporter complex"/>
    <property type="evidence" value="ECO:0007669"/>
    <property type="project" value="InterPro"/>
</dbReference>
<dbReference type="InterPro" id="IPR005673">
    <property type="entry name" value="ABC_phos-bd_PstS"/>
</dbReference>
<comment type="similarity">
    <text evidence="2 6">Belongs to the PstS family.</text>
</comment>
<dbReference type="InterPro" id="IPR050962">
    <property type="entry name" value="Phosphate-bind_PstS"/>
</dbReference>
<protein>
    <recommendedName>
        <fullName evidence="6">Phosphate-binding protein</fullName>
    </recommendedName>
</protein>
<evidence type="ECO:0000256" key="2">
    <source>
        <dbReference type="ARBA" id="ARBA00008725"/>
    </source>
</evidence>
<dbReference type="GO" id="GO:0042301">
    <property type="term" value="F:phosphate ion binding"/>
    <property type="evidence" value="ECO:0007669"/>
    <property type="project" value="InterPro"/>
</dbReference>
<gene>
    <name evidence="8" type="ORF">PYK22_02352</name>
</gene>
<keyword evidence="5 6" id="KW-0592">Phosphate transport</keyword>
<dbReference type="AlphaFoldDB" id="A0A0B6X1S6"/>
<dbReference type="NCBIfam" id="TIGR00975">
    <property type="entry name" value="3a0107s03"/>
    <property type="match status" value="1"/>
</dbReference>
<dbReference type="InterPro" id="IPR024370">
    <property type="entry name" value="PBP_domain"/>
</dbReference>
<evidence type="ECO:0000313" key="9">
    <source>
        <dbReference type="Proteomes" id="UP000031518"/>
    </source>
</evidence>
<name>A0A0B6X1S6_9BACT</name>
<dbReference type="SUPFAM" id="SSF53850">
    <property type="entry name" value="Periplasmic binding protein-like II"/>
    <property type="match status" value="1"/>
</dbReference>
<evidence type="ECO:0000313" key="8">
    <source>
        <dbReference type="EMBL" id="CDM66325.1"/>
    </source>
</evidence>
<dbReference type="Pfam" id="PF12849">
    <property type="entry name" value="PBP_like_2"/>
    <property type="match status" value="1"/>
</dbReference>
<sequence>MIISCEVMVKMSWRVRSACLILLSLTLVWQACSGRRGGPAGGAVRLQGAGATFPNPLYQKWLSEYSKIDPNVRIDYQSIGSGGGIKQIEAQTIDFGATDIPVSDEELKNFPREILHIPTALGAVVLTYNLPQIKAPLRFSPEVIADIFLGKIKRWDDARIKADNPNAALPSADITVVHRSDGSGTTAVFTDYLVKISSEWKERVGTGTSVNWPLGIGAKGNEGVTGQIKQTPNTIGYVELAYAVQNKLPVAAIKNRAGNYVEPTLDAIKMAAAASAAKMPDDLRVSITDAPGDGAYPISSYTYILVYKEQRDAAKGKALVDFLWWAVHDGQRFAPSLQYAPLPEEVVRRVETKLNSITAGGRPLRAEAKDGG</sequence>
<dbReference type="Gene3D" id="3.40.190.10">
    <property type="entry name" value="Periplasmic binding protein-like II"/>
    <property type="match status" value="2"/>
</dbReference>
<dbReference type="PANTHER" id="PTHR42996">
    <property type="entry name" value="PHOSPHATE-BINDING PROTEIN PSTS"/>
    <property type="match status" value="1"/>
</dbReference>
<reference evidence="8 9" key="2">
    <citation type="submission" date="2015-01" db="EMBL/GenBank/DDBJ databases">
        <title>Complete genome sequence of Pyrinomonas methylaliphatogenes type strain K22T.</title>
        <authorList>
            <person name="Lee K.C.Y."/>
            <person name="Power J.F."/>
            <person name="Dunfield P.F."/>
            <person name="Morgan X.C."/>
            <person name="Huttenhower C."/>
            <person name="Stott M.B."/>
        </authorList>
    </citation>
    <scope>NUCLEOTIDE SEQUENCE [LARGE SCALE GENOMIC DNA]</scope>
    <source>
        <strain evidence="8 9">K22</strain>
    </source>
</reference>
<reference evidence="8 9" key="1">
    <citation type="submission" date="2013-12" db="EMBL/GenBank/DDBJ databases">
        <authorList>
            <person name="Stott M."/>
        </authorList>
    </citation>
    <scope>NUCLEOTIDE SEQUENCE [LARGE SCALE GENOMIC DNA]</scope>
    <source>
        <strain evidence="8 9">K22</strain>
    </source>
</reference>
<dbReference type="GO" id="GO:0035435">
    <property type="term" value="P:phosphate ion transmembrane transport"/>
    <property type="evidence" value="ECO:0007669"/>
    <property type="project" value="InterPro"/>
</dbReference>
<dbReference type="PANTHER" id="PTHR42996:SF1">
    <property type="entry name" value="PHOSPHATE-BINDING PROTEIN PSTS"/>
    <property type="match status" value="1"/>
</dbReference>
<evidence type="ECO:0000256" key="4">
    <source>
        <dbReference type="ARBA" id="ARBA00022448"/>
    </source>
</evidence>
<comment type="subunit">
    <text evidence="3">The complex is composed of two ATP-binding proteins (PstB), two transmembrane proteins (PstC and PstA) and a solute-binding protein (PstS).</text>
</comment>
<comment type="function">
    <text evidence="1">Part of the ABC transporter complex PstSACB involved in phosphate import.</text>
</comment>
<evidence type="ECO:0000256" key="6">
    <source>
        <dbReference type="PIRNR" id="PIRNR002756"/>
    </source>
</evidence>
<evidence type="ECO:0000256" key="1">
    <source>
        <dbReference type="ARBA" id="ARBA00002841"/>
    </source>
</evidence>
<dbReference type="CDD" id="cd13565">
    <property type="entry name" value="PBP2_PstS"/>
    <property type="match status" value="1"/>
</dbReference>
<dbReference type="EMBL" id="CBXV010000008">
    <property type="protein sequence ID" value="CDM66325.1"/>
    <property type="molecule type" value="Genomic_DNA"/>
</dbReference>
<keyword evidence="9" id="KW-1185">Reference proteome</keyword>
<evidence type="ECO:0000259" key="7">
    <source>
        <dbReference type="Pfam" id="PF12849"/>
    </source>
</evidence>
<keyword evidence="4 6" id="KW-0813">Transport</keyword>
<dbReference type="Proteomes" id="UP000031518">
    <property type="component" value="Unassembled WGS sequence"/>
</dbReference>
<dbReference type="PIRSF" id="PIRSF002756">
    <property type="entry name" value="PstS"/>
    <property type="match status" value="1"/>
</dbReference>
<dbReference type="STRING" id="454194.PYK22_02352"/>